<feature type="compositionally biased region" description="Polar residues" evidence="1">
    <location>
        <begin position="199"/>
        <end position="217"/>
    </location>
</feature>
<feature type="region of interest" description="Disordered" evidence="1">
    <location>
        <begin position="61"/>
        <end position="106"/>
    </location>
</feature>
<dbReference type="OrthoDB" id="4358282at2759"/>
<feature type="region of interest" description="Disordered" evidence="1">
    <location>
        <begin position="1"/>
        <end position="30"/>
    </location>
</feature>
<feature type="compositionally biased region" description="Low complexity" evidence="1">
    <location>
        <begin position="90"/>
        <end position="104"/>
    </location>
</feature>
<feature type="compositionally biased region" description="Polar residues" evidence="1">
    <location>
        <begin position="266"/>
        <end position="279"/>
    </location>
</feature>
<protein>
    <submittedName>
        <fullName evidence="2">Uncharacterized protein</fullName>
    </submittedName>
</protein>
<dbReference type="Proteomes" id="UP000631181">
    <property type="component" value="Unassembled WGS sequence"/>
</dbReference>
<evidence type="ECO:0000313" key="3">
    <source>
        <dbReference type="Proteomes" id="UP000631181"/>
    </source>
</evidence>
<gene>
    <name evidence="2" type="ORF">PECM_000038</name>
</gene>
<reference evidence="2" key="1">
    <citation type="journal article" date="2020" name="Front. Microbiol.">
        <title>Gene regulatory networks of Penicillium echinulatum 2HH and Penicillium oxalicum 114-2 inferred by a computational biology approach.</title>
        <authorList>
            <person name="Lenz A.R."/>
            <person name="Galan-Vasquez E."/>
            <person name="Balbinot E."/>
            <person name="De Abreu F.P."/>
            <person name="De Oliveira N.S."/>
            <person name="Da Rosa L.O."/>
            <person name="De Avila E Silva S."/>
            <person name="Camassola M."/>
            <person name="Dillon A.J.P."/>
            <person name="Perez-Rueda E."/>
        </authorList>
    </citation>
    <scope>NUCLEOTIDE SEQUENCE</scope>
    <source>
        <strain evidence="2">S1M29</strain>
    </source>
</reference>
<dbReference type="AlphaFoldDB" id="A0A8J8WHT4"/>
<proteinExistence type="predicted"/>
<sequence>MADQHSQDSLGYKGHSNKSSSSETDLATGEDRFGNSAVLTVKNQRLSLYLPHVQLTNPHCLSSDSSTRFQLPRISPTDGTPPQKAETEDSLSSGWETESSSSSEAVVDPRALLSDLLDRLEEAAARSPVSVFRSALASSSKYFAQRNSDEDEDNKSEDLQALKPCPGSAGTSPLSGAVPSGSFTLSQSYRVLVNNRPSTCSDKSLNLDKNSTSSQAVKGSCAGTKADAAPPVTPQPKRCQEKKDPTPVLSPFLFGPFPTPTAHRQFITTSPSQSLSPAKSASPHKPTPTSPSPQTRQTLRNKSSLWASLSR</sequence>
<accession>A0A8J8WHT4</accession>
<name>A0A8J8WHT4_9EURO</name>
<evidence type="ECO:0000313" key="2">
    <source>
        <dbReference type="EMBL" id="KAF7715388.1"/>
    </source>
</evidence>
<feature type="region of interest" description="Disordered" evidence="1">
    <location>
        <begin position="143"/>
        <end position="176"/>
    </location>
</feature>
<keyword evidence="3" id="KW-1185">Reference proteome</keyword>
<organism evidence="2 3">
    <name type="scientific">Penicillium ucsense</name>
    <dbReference type="NCBI Taxonomy" id="2839758"/>
    <lineage>
        <taxon>Eukaryota</taxon>
        <taxon>Fungi</taxon>
        <taxon>Dikarya</taxon>
        <taxon>Ascomycota</taxon>
        <taxon>Pezizomycotina</taxon>
        <taxon>Eurotiomycetes</taxon>
        <taxon>Eurotiomycetidae</taxon>
        <taxon>Eurotiales</taxon>
        <taxon>Aspergillaceae</taxon>
        <taxon>Penicillium</taxon>
    </lineage>
</organism>
<feature type="region of interest" description="Disordered" evidence="1">
    <location>
        <begin position="199"/>
        <end position="311"/>
    </location>
</feature>
<dbReference type="EMBL" id="WIWV01000060">
    <property type="protein sequence ID" value="KAF7715388.1"/>
    <property type="molecule type" value="Genomic_DNA"/>
</dbReference>
<feature type="compositionally biased region" description="Polar residues" evidence="1">
    <location>
        <begin position="300"/>
        <end position="311"/>
    </location>
</feature>
<comment type="caution">
    <text evidence="2">The sequence shown here is derived from an EMBL/GenBank/DDBJ whole genome shotgun (WGS) entry which is preliminary data.</text>
</comment>
<evidence type="ECO:0000256" key="1">
    <source>
        <dbReference type="SAM" id="MobiDB-lite"/>
    </source>
</evidence>